<dbReference type="CDD" id="cd09917">
    <property type="entry name" value="F-box_SF"/>
    <property type="match status" value="1"/>
</dbReference>
<proteinExistence type="predicted"/>
<accession>U7Q1V6</accession>
<name>U7Q1V6_SPOS1</name>
<evidence type="ECO:0008006" key="3">
    <source>
        <dbReference type="Google" id="ProtNLM"/>
    </source>
</evidence>
<dbReference type="AlphaFoldDB" id="U7Q1V6"/>
<dbReference type="eggNOG" id="ENOG502SJ7Y">
    <property type="taxonomic scope" value="Eukaryota"/>
</dbReference>
<dbReference type="OrthoDB" id="3945550at2759"/>
<evidence type="ECO:0000313" key="1">
    <source>
        <dbReference type="EMBL" id="ERT00691.1"/>
    </source>
</evidence>
<protein>
    <recommendedName>
        <fullName evidence="3">F-box domain-containing protein</fullName>
    </recommendedName>
</protein>
<dbReference type="Proteomes" id="UP000018087">
    <property type="component" value="Unassembled WGS sequence"/>
</dbReference>
<dbReference type="STRING" id="1391915.U7Q1V6"/>
<organism evidence="1 2">
    <name type="scientific">Sporothrix schenckii (strain ATCC 58251 / de Perez 2211183)</name>
    <name type="common">Rose-picker's disease fungus</name>
    <dbReference type="NCBI Taxonomy" id="1391915"/>
    <lineage>
        <taxon>Eukaryota</taxon>
        <taxon>Fungi</taxon>
        <taxon>Dikarya</taxon>
        <taxon>Ascomycota</taxon>
        <taxon>Pezizomycotina</taxon>
        <taxon>Sordariomycetes</taxon>
        <taxon>Sordariomycetidae</taxon>
        <taxon>Ophiostomatales</taxon>
        <taxon>Ophiostomataceae</taxon>
        <taxon>Sporothrix</taxon>
    </lineage>
</organism>
<evidence type="ECO:0000313" key="2">
    <source>
        <dbReference type="Proteomes" id="UP000018087"/>
    </source>
</evidence>
<sequence>MASTAHSVGGLPYLILDRICDLLDDESADRRDLWSFSLTCRRFCEAADRRRFCQIVVCVQFVDGVDATVAQLRALLGRDNGRRYGYVRRLRVQGLAAGANRDPDLQSDLDEQSADQTPYEAFTYGTFDVMHPFCRLRDHAPGYLDHGDRPGLWQALAGLMRELPALRDVIWTSWHMPRAVLEAAQMPRAHMCRLHMSGCAFQLRSLIYERDRPRSISADDYALMTSPALYSVSARVEPLNEDGLLDYNDYALQQMMAGLAPNLTNVSLSRGISEETSAGNDADDLGRPEFGGFFLGDDNADLKNHYAEKTTTMKGAPLRNLSLATGLPAHIFQCWDTTNVRRMYVEWDHDVGAALAEYAARGELRSLEVLWLTTMFFVQEPARSQAHMLQIFSNAGPLQRLHMKGVFTDIVFNAIARHHGATLRALSITTFGEYLWDHDAGEDVPRTFFNWSPNAILELPKLFPLLEAVSVAMDRTRGDCDEVALYRALSRMPSLHYLLIRLACSIDLGVDAARRSEIFSGDNKRLMAYANKATFANAAVDATLARAVFDVVSSNGQGPLQMLHIQPRSSLESNDATFESVMDSLNRSWALHRQADGTVVIKPLDVLRLRSAVEMCTKMTEANETCSTGDKVFFPHVFQELWPGNGPWWENYTSLPLDLS</sequence>
<dbReference type="HOGENOM" id="CLU_024672_0_1_1"/>
<reference evidence="2" key="1">
    <citation type="journal article" date="2014" name="Genome Announc.">
        <title>Genome sequence of the pathogenic fungus Sporothrix schenckii (ATCC 58251).</title>
        <authorList>
            <person name="Cuomo C.A."/>
            <person name="Rodriguez-Del Valle N."/>
            <person name="Perez-Sanchez L."/>
            <person name="Abouelleil A."/>
            <person name="Goldberg J."/>
            <person name="Young S."/>
            <person name="Zeng Q."/>
            <person name="Birren B.W."/>
        </authorList>
    </citation>
    <scope>NUCLEOTIDE SEQUENCE [LARGE SCALE GENOMIC DNA]</scope>
    <source>
        <strain evidence="2">ATCC 58251 / de Perez 2211183</strain>
    </source>
</reference>
<dbReference type="EMBL" id="KI440843">
    <property type="protein sequence ID" value="ERT00691.1"/>
    <property type="molecule type" value="Genomic_DNA"/>
</dbReference>
<gene>
    <name evidence="1" type="ORF">HMPREF1624_01923</name>
</gene>
<keyword evidence="2" id="KW-1185">Reference proteome</keyword>